<dbReference type="PANTHER" id="PTHR30468">
    <property type="entry name" value="ALPHA-KETOGLUTARATE-DEPENDENT SULFONATE DIOXYGENASE"/>
    <property type="match status" value="1"/>
</dbReference>
<dbReference type="KEGG" id="tmn:UCRPA7_1321"/>
<dbReference type="EMBL" id="KB932855">
    <property type="protein sequence ID" value="EOO03158.1"/>
    <property type="molecule type" value="Genomic_DNA"/>
</dbReference>
<protein>
    <submittedName>
        <fullName evidence="8">Putative family taurine protein</fullName>
    </submittedName>
</protein>
<sequence length="375" mass="41816">MAPPAADVDIQSPSDVLNVPVKATLNAVKSSSSSRLTGPLKYGGSLDAEEQFDVTNVIGREFPKLQLSEILHDDTKIRDLAILVSQRGVIFFRNQDISVDDQKLLGQRLGELTGKPETSKLHRHALSNSKRGIAVDENGKLDDEISVISSEQNRKFYNDRFSWSSKKIASHGWHADITFENIPSDYAILKILQPPADAGGDTLWASGYEAYDRLSPPIQKLAESLTATHHQPNFVKVQNDFGEELIDDYRGAPENKGLDFKASHPVVRTNPVTGWKSLFGAAHQIAHGWIDGVTERESEILKAYFLELITGNHDLQVRFRWNKNDLAIWDNRSVFHTATNDYVGKRQGNRVVSLGEKPYYDPNSVSRREALGEAA</sequence>
<name>R8BUW9_PHAM7</name>
<feature type="domain" description="TauD/TfdA-like" evidence="7">
    <location>
        <begin position="53"/>
        <end position="348"/>
    </location>
</feature>
<reference evidence="9" key="1">
    <citation type="journal article" date="2013" name="Genome Announc.">
        <title>Draft genome sequence of the ascomycete Phaeoacremonium aleophilum strain UCR-PA7, a causal agent of the esca disease complex in grapevines.</title>
        <authorList>
            <person name="Blanco-Ulate B."/>
            <person name="Rolshausen P."/>
            <person name="Cantu D."/>
        </authorList>
    </citation>
    <scope>NUCLEOTIDE SEQUENCE [LARGE SCALE GENOMIC DNA]</scope>
    <source>
        <strain evidence="9">UCR-PA7</strain>
    </source>
</reference>
<keyword evidence="6" id="KW-0408">Iron</keyword>
<dbReference type="Proteomes" id="UP000014074">
    <property type="component" value="Unassembled WGS sequence"/>
</dbReference>
<dbReference type="RefSeq" id="XP_007912094.1">
    <property type="nucleotide sequence ID" value="XM_007913903.1"/>
</dbReference>
<keyword evidence="3" id="KW-0479">Metal-binding</keyword>
<evidence type="ECO:0000256" key="6">
    <source>
        <dbReference type="ARBA" id="ARBA00023004"/>
    </source>
</evidence>
<dbReference type="GO" id="GO:0046872">
    <property type="term" value="F:metal ion binding"/>
    <property type="evidence" value="ECO:0007669"/>
    <property type="project" value="UniProtKB-KW"/>
</dbReference>
<dbReference type="GO" id="GO:0016706">
    <property type="term" value="F:2-oxoglutarate-dependent dioxygenase activity"/>
    <property type="evidence" value="ECO:0007669"/>
    <property type="project" value="TreeGrafter"/>
</dbReference>
<dbReference type="Pfam" id="PF02668">
    <property type="entry name" value="TauD"/>
    <property type="match status" value="1"/>
</dbReference>
<keyword evidence="5" id="KW-0560">Oxidoreductase</keyword>
<organism evidence="8 9">
    <name type="scientific">Phaeoacremonium minimum (strain UCR-PA7)</name>
    <name type="common">Esca disease fungus</name>
    <name type="synonym">Togninia minima</name>
    <dbReference type="NCBI Taxonomy" id="1286976"/>
    <lineage>
        <taxon>Eukaryota</taxon>
        <taxon>Fungi</taxon>
        <taxon>Dikarya</taxon>
        <taxon>Ascomycota</taxon>
        <taxon>Pezizomycotina</taxon>
        <taxon>Sordariomycetes</taxon>
        <taxon>Sordariomycetidae</taxon>
        <taxon>Togniniales</taxon>
        <taxon>Togniniaceae</taxon>
        <taxon>Phaeoacremonium</taxon>
    </lineage>
</organism>
<comment type="cofactor">
    <cofactor evidence="1">
        <name>Fe(2+)</name>
        <dbReference type="ChEBI" id="CHEBI:29033"/>
    </cofactor>
</comment>
<dbReference type="InterPro" id="IPR003819">
    <property type="entry name" value="TauD/TfdA-like"/>
</dbReference>
<evidence type="ECO:0000313" key="8">
    <source>
        <dbReference type="EMBL" id="EOO03158.1"/>
    </source>
</evidence>
<dbReference type="InterPro" id="IPR051323">
    <property type="entry name" value="AtsK-like"/>
</dbReference>
<comment type="similarity">
    <text evidence="2">Belongs to the TfdA dioxygenase family.</text>
</comment>
<proteinExistence type="inferred from homology"/>
<evidence type="ECO:0000259" key="7">
    <source>
        <dbReference type="Pfam" id="PF02668"/>
    </source>
</evidence>
<dbReference type="PANTHER" id="PTHR30468:SF10">
    <property type="entry name" value="TAUD_TFDA-LIKE DOMAIN-CONTAINING PROTEIN"/>
    <property type="match status" value="1"/>
</dbReference>
<evidence type="ECO:0000256" key="3">
    <source>
        <dbReference type="ARBA" id="ARBA00022723"/>
    </source>
</evidence>
<evidence type="ECO:0000256" key="1">
    <source>
        <dbReference type="ARBA" id="ARBA00001954"/>
    </source>
</evidence>
<dbReference type="AlphaFoldDB" id="R8BUW9"/>
<dbReference type="GO" id="GO:0005737">
    <property type="term" value="C:cytoplasm"/>
    <property type="evidence" value="ECO:0007669"/>
    <property type="project" value="TreeGrafter"/>
</dbReference>
<dbReference type="SUPFAM" id="SSF51197">
    <property type="entry name" value="Clavaminate synthase-like"/>
    <property type="match status" value="1"/>
</dbReference>
<dbReference type="Gene3D" id="3.60.130.10">
    <property type="entry name" value="Clavaminate synthase-like"/>
    <property type="match status" value="1"/>
</dbReference>
<dbReference type="OrthoDB" id="10257314at2759"/>
<keyword evidence="9" id="KW-1185">Reference proteome</keyword>
<dbReference type="GeneID" id="19321458"/>
<gene>
    <name evidence="8" type="ORF">UCRPA7_1321</name>
</gene>
<accession>R8BUW9</accession>
<dbReference type="InterPro" id="IPR042098">
    <property type="entry name" value="TauD-like_sf"/>
</dbReference>
<dbReference type="HOGENOM" id="CLU_036005_1_0_1"/>
<dbReference type="eggNOG" id="ENOG502QS4K">
    <property type="taxonomic scope" value="Eukaryota"/>
</dbReference>
<evidence type="ECO:0000256" key="2">
    <source>
        <dbReference type="ARBA" id="ARBA00005896"/>
    </source>
</evidence>
<evidence type="ECO:0000256" key="5">
    <source>
        <dbReference type="ARBA" id="ARBA00023002"/>
    </source>
</evidence>
<evidence type="ECO:0000256" key="4">
    <source>
        <dbReference type="ARBA" id="ARBA00022964"/>
    </source>
</evidence>
<evidence type="ECO:0000313" key="9">
    <source>
        <dbReference type="Proteomes" id="UP000014074"/>
    </source>
</evidence>
<keyword evidence="4" id="KW-0223">Dioxygenase</keyword>